<keyword evidence="2" id="KW-0808">Transferase</keyword>
<dbReference type="Gene3D" id="3.90.550.10">
    <property type="entry name" value="Spore Coat Polysaccharide Biosynthesis Protein SpsA, Chain A"/>
    <property type="match status" value="1"/>
</dbReference>
<protein>
    <submittedName>
        <fullName evidence="2">Glycosyltransferase, GT2 family</fullName>
    </submittedName>
</protein>
<dbReference type="PANTHER" id="PTHR43179">
    <property type="entry name" value="RHAMNOSYLTRANSFERASE WBBL"/>
    <property type="match status" value="1"/>
</dbReference>
<evidence type="ECO:0000313" key="2">
    <source>
        <dbReference type="EMBL" id="SEA65374.1"/>
    </source>
</evidence>
<dbReference type="CDD" id="cd04186">
    <property type="entry name" value="GT_2_like_c"/>
    <property type="match status" value="1"/>
</dbReference>
<dbReference type="SUPFAM" id="SSF53448">
    <property type="entry name" value="Nucleotide-diphospho-sugar transferases"/>
    <property type="match status" value="1"/>
</dbReference>
<evidence type="ECO:0000313" key="3">
    <source>
        <dbReference type="Proteomes" id="UP000199041"/>
    </source>
</evidence>
<dbReference type="RefSeq" id="WP_091401430.1">
    <property type="nucleotide sequence ID" value="NZ_FNQY01000039.1"/>
</dbReference>
<sequence length="403" mass="44853">MQLSVIIVNYNVRYFLAHCLASVANATQGMEAEVIVVDNCSCDGSLDYLKEKFPEVHFIANTENTGFAKANNLALAQSSGDFVLYLNPDTLVSDSAIQRCLAFFEHNSEVGALGVKMVDGSGRFLPESKRAFPSPLVSFYKLCGLSKLFPGSRLFGKYSLGYLNENLIHEVEVLAGAFMMARRDLLKASKGFDERYFMYGEDIDLSYCLKQTGYKNYYLGNVSIIHFKGESAQKGSVHHLKNFYKAMILFVDKYYRGWAGIVYRGFLKTAIAGRYLMSVISSLGKSARRKFGAAAPADRSQYVSIELLGDACSAKQAGHIWKKYAPGAFIHYTPAKGALMATPLEKNENRAWVLCVGPEFNYDAAILFLQKHAPVKHVYWHYLNFDSMISSCDKKGLGEVLVG</sequence>
<dbReference type="Pfam" id="PF00535">
    <property type="entry name" value="Glycos_transf_2"/>
    <property type="match status" value="1"/>
</dbReference>
<proteinExistence type="predicted"/>
<dbReference type="GO" id="GO:0016740">
    <property type="term" value="F:transferase activity"/>
    <property type="evidence" value="ECO:0007669"/>
    <property type="project" value="UniProtKB-KW"/>
</dbReference>
<name>A0A1H4CY79_9BACT</name>
<dbReference type="OrthoDB" id="9771846at2"/>
<organism evidence="2 3">
    <name type="scientific">Arachidicoccus rhizosphaerae</name>
    <dbReference type="NCBI Taxonomy" id="551991"/>
    <lineage>
        <taxon>Bacteria</taxon>
        <taxon>Pseudomonadati</taxon>
        <taxon>Bacteroidota</taxon>
        <taxon>Chitinophagia</taxon>
        <taxon>Chitinophagales</taxon>
        <taxon>Chitinophagaceae</taxon>
        <taxon>Arachidicoccus</taxon>
    </lineage>
</organism>
<gene>
    <name evidence="2" type="ORF">SAMN05192529_13922</name>
</gene>
<accession>A0A1H4CY79</accession>
<dbReference type="InterPro" id="IPR001173">
    <property type="entry name" value="Glyco_trans_2-like"/>
</dbReference>
<dbReference type="Proteomes" id="UP000199041">
    <property type="component" value="Unassembled WGS sequence"/>
</dbReference>
<keyword evidence="3" id="KW-1185">Reference proteome</keyword>
<dbReference type="PANTHER" id="PTHR43179:SF7">
    <property type="entry name" value="RHAMNOSYLTRANSFERASE WBBL"/>
    <property type="match status" value="1"/>
</dbReference>
<dbReference type="STRING" id="551991.SAMN05192529_13922"/>
<reference evidence="2 3" key="1">
    <citation type="submission" date="2016-10" db="EMBL/GenBank/DDBJ databases">
        <authorList>
            <person name="de Groot N.N."/>
        </authorList>
    </citation>
    <scope>NUCLEOTIDE SEQUENCE [LARGE SCALE GENOMIC DNA]</scope>
    <source>
        <strain evidence="2 3">Vu-144</strain>
    </source>
</reference>
<feature type="domain" description="Glycosyltransferase 2-like" evidence="1">
    <location>
        <begin position="4"/>
        <end position="150"/>
    </location>
</feature>
<evidence type="ECO:0000259" key="1">
    <source>
        <dbReference type="Pfam" id="PF00535"/>
    </source>
</evidence>
<dbReference type="InterPro" id="IPR029044">
    <property type="entry name" value="Nucleotide-diphossugar_trans"/>
</dbReference>
<dbReference type="AlphaFoldDB" id="A0A1H4CY79"/>
<dbReference type="EMBL" id="FNQY01000039">
    <property type="protein sequence ID" value="SEA65374.1"/>
    <property type="molecule type" value="Genomic_DNA"/>
</dbReference>